<dbReference type="PANTHER" id="PTHR32309:SF13">
    <property type="entry name" value="FERRIC ENTEROBACTIN TRANSPORT PROTEIN FEPE"/>
    <property type="match status" value="1"/>
</dbReference>
<evidence type="ECO:0000313" key="10">
    <source>
        <dbReference type="Proteomes" id="UP001596113"/>
    </source>
</evidence>
<protein>
    <submittedName>
        <fullName evidence="9">YveK family protein</fullName>
    </submittedName>
</protein>
<dbReference type="RefSeq" id="WP_378135847.1">
    <property type="nucleotide sequence ID" value="NZ_JBHSMI010000028.1"/>
</dbReference>
<feature type="domain" description="Polysaccharide chain length determinant N-terminal" evidence="8">
    <location>
        <begin position="4"/>
        <end position="93"/>
    </location>
</feature>
<dbReference type="PANTHER" id="PTHR32309">
    <property type="entry name" value="TYROSINE-PROTEIN KINASE"/>
    <property type="match status" value="1"/>
</dbReference>
<evidence type="ECO:0000256" key="1">
    <source>
        <dbReference type="ARBA" id="ARBA00004651"/>
    </source>
</evidence>
<keyword evidence="6 7" id="KW-0472">Membrane</keyword>
<organism evidence="9 10">
    <name type="scientific">Cohnella soli</name>
    <dbReference type="NCBI Taxonomy" id="425005"/>
    <lineage>
        <taxon>Bacteria</taxon>
        <taxon>Bacillati</taxon>
        <taxon>Bacillota</taxon>
        <taxon>Bacilli</taxon>
        <taxon>Bacillales</taxon>
        <taxon>Paenibacillaceae</taxon>
        <taxon>Cohnella</taxon>
    </lineage>
</organism>
<accession>A0ABW0HYS6</accession>
<evidence type="ECO:0000256" key="5">
    <source>
        <dbReference type="ARBA" id="ARBA00022989"/>
    </source>
</evidence>
<proteinExistence type="inferred from homology"/>
<comment type="similarity">
    <text evidence="2">Belongs to the CpsC/CapA family.</text>
</comment>
<name>A0ABW0HYS6_9BACL</name>
<evidence type="ECO:0000256" key="7">
    <source>
        <dbReference type="SAM" id="Phobius"/>
    </source>
</evidence>
<gene>
    <name evidence="9" type="ORF">ACFPOF_19975</name>
</gene>
<evidence type="ECO:0000259" key="8">
    <source>
        <dbReference type="Pfam" id="PF02706"/>
    </source>
</evidence>
<dbReference type="EMBL" id="JBHSMI010000028">
    <property type="protein sequence ID" value="MFC5405027.1"/>
    <property type="molecule type" value="Genomic_DNA"/>
</dbReference>
<sequence length="252" mass="27802">MLMTLFDYLKVIRARATLIVAIVIIACAVAGIMQERLSKPVYEAVSKIIVNQTIDGAAGQSAIDQSKLAVNIMFVATYKEMIKTPFVLGEVVSRHPEFNLTTNELVAKTAVTSGQGSQIMTIAVKDHSYERASNIVNAITTVFQDKIPKIMKIQNIEMLSASDPNNRPVPQETSLVYVLLISFIVSSILAVSFAFLLEYFDGSLKEADEIERMFGIPVLASIAEMKRGHLRELKSKSSYKKAGEENHVHVHG</sequence>
<evidence type="ECO:0000256" key="3">
    <source>
        <dbReference type="ARBA" id="ARBA00022475"/>
    </source>
</evidence>
<dbReference type="Proteomes" id="UP001596113">
    <property type="component" value="Unassembled WGS sequence"/>
</dbReference>
<feature type="transmembrane region" description="Helical" evidence="7">
    <location>
        <begin position="175"/>
        <end position="197"/>
    </location>
</feature>
<feature type="transmembrane region" description="Helical" evidence="7">
    <location>
        <begin position="12"/>
        <end position="33"/>
    </location>
</feature>
<keyword evidence="3" id="KW-1003">Cell membrane</keyword>
<comment type="caution">
    <text evidence="9">The sequence shown here is derived from an EMBL/GenBank/DDBJ whole genome shotgun (WGS) entry which is preliminary data.</text>
</comment>
<reference evidence="10" key="1">
    <citation type="journal article" date="2019" name="Int. J. Syst. Evol. Microbiol.">
        <title>The Global Catalogue of Microorganisms (GCM) 10K type strain sequencing project: providing services to taxonomists for standard genome sequencing and annotation.</title>
        <authorList>
            <consortium name="The Broad Institute Genomics Platform"/>
            <consortium name="The Broad Institute Genome Sequencing Center for Infectious Disease"/>
            <person name="Wu L."/>
            <person name="Ma J."/>
        </authorList>
    </citation>
    <scope>NUCLEOTIDE SEQUENCE [LARGE SCALE GENOMIC DNA]</scope>
    <source>
        <strain evidence="10">CGMCC 1.18575</strain>
    </source>
</reference>
<keyword evidence="5 7" id="KW-1133">Transmembrane helix</keyword>
<dbReference type="Pfam" id="PF02706">
    <property type="entry name" value="Wzz"/>
    <property type="match status" value="1"/>
</dbReference>
<dbReference type="InterPro" id="IPR003856">
    <property type="entry name" value="LPS_length_determ_N"/>
</dbReference>
<evidence type="ECO:0000256" key="4">
    <source>
        <dbReference type="ARBA" id="ARBA00022692"/>
    </source>
</evidence>
<evidence type="ECO:0000256" key="6">
    <source>
        <dbReference type="ARBA" id="ARBA00023136"/>
    </source>
</evidence>
<comment type="subcellular location">
    <subcellularLocation>
        <location evidence="1">Cell membrane</location>
        <topology evidence="1">Multi-pass membrane protein</topology>
    </subcellularLocation>
</comment>
<evidence type="ECO:0000256" key="2">
    <source>
        <dbReference type="ARBA" id="ARBA00006683"/>
    </source>
</evidence>
<dbReference type="InterPro" id="IPR050445">
    <property type="entry name" value="Bact_polysacc_biosynth/exp"/>
</dbReference>
<keyword evidence="10" id="KW-1185">Reference proteome</keyword>
<keyword evidence="4 7" id="KW-0812">Transmembrane</keyword>
<evidence type="ECO:0000313" key="9">
    <source>
        <dbReference type="EMBL" id="MFC5405027.1"/>
    </source>
</evidence>